<dbReference type="GO" id="GO:0016052">
    <property type="term" value="P:carbohydrate catabolic process"/>
    <property type="evidence" value="ECO:0007669"/>
    <property type="project" value="TreeGrafter"/>
</dbReference>
<keyword evidence="2" id="KW-0704">Schiff base</keyword>
<dbReference type="GO" id="GO:0005737">
    <property type="term" value="C:cytoplasm"/>
    <property type="evidence" value="ECO:0007669"/>
    <property type="project" value="InterPro"/>
</dbReference>
<dbReference type="GO" id="GO:0042558">
    <property type="term" value="P:pteridine-containing compound metabolic process"/>
    <property type="evidence" value="ECO:0007669"/>
    <property type="project" value="InterPro"/>
</dbReference>
<dbReference type="GO" id="GO:0004139">
    <property type="term" value="F:deoxyribose-phosphate aldolase activity"/>
    <property type="evidence" value="ECO:0007669"/>
    <property type="project" value="UniProtKB-UniRule"/>
</dbReference>
<keyword evidence="5" id="KW-0456">Lyase</keyword>
<dbReference type="EMBL" id="CP031264">
    <property type="protein sequence ID" value="AXI77386.1"/>
    <property type="molecule type" value="Genomic_DNA"/>
</dbReference>
<dbReference type="OrthoDB" id="9778711at2"/>
<dbReference type="SUPFAM" id="SSF51569">
    <property type="entry name" value="Aldolase"/>
    <property type="match status" value="1"/>
</dbReference>
<dbReference type="AlphaFoldDB" id="A0A345SUI1"/>
<organism evidence="5 6">
    <name type="scientific">Peterkaempfera bronchialis</name>
    <dbReference type="NCBI Taxonomy" id="2126346"/>
    <lineage>
        <taxon>Bacteria</taxon>
        <taxon>Bacillati</taxon>
        <taxon>Actinomycetota</taxon>
        <taxon>Actinomycetes</taxon>
        <taxon>Kitasatosporales</taxon>
        <taxon>Streptomycetaceae</taxon>
        <taxon>Peterkaempfera</taxon>
    </lineage>
</organism>
<dbReference type="RefSeq" id="WP_111492461.1">
    <property type="nucleotide sequence ID" value="NZ_CP031264.1"/>
</dbReference>
<dbReference type="Gene3D" id="3.20.20.70">
    <property type="entry name" value="Aldolase class I"/>
    <property type="match status" value="1"/>
</dbReference>
<dbReference type="NCBIfam" id="TIGR00126">
    <property type="entry name" value="deoC"/>
    <property type="match status" value="1"/>
</dbReference>
<feature type="domain" description="Pterin-binding" evidence="4">
    <location>
        <begin position="65"/>
        <end position="239"/>
    </location>
</feature>
<sequence>MSETVTTTAVDEPTLSPAELAPYIQHTRIEANATRDDMIAHAQEAITHGFNAAMVSASWLPVVAAELRGTGIGVASALDFPAVGVMTSAGKAAEAAEIARLGATQLDIGVQVGWLKSGMYNEFREDIAGVVRASGLPVKVMLELPLLTDAEKEAAVELAMEAGASFLKNASSGQIETANPTSVRYLVDRARDGVQVKASGSIKTYRQSLELLRAGAVLLGTSAGIAIVTDTGDDSTVSY</sequence>
<name>A0A345SUI1_9ACTN</name>
<dbReference type="InterPro" id="IPR011343">
    <property type="entry name" value="DeoC"/>
</dbReference>
<keyword evidence="6" id="KW-1185">Reference proteome</keyword>
<evidence type="ECO:0000313" key="6">
    <source>
        <dbReference type="Proteomes" id="UP000249340"/>
    </source>
</evidence>
<dbReference type="InterPro" id="IPR013785">
    <property type="entry name" value="Aldolase_TIM"/>
</dbReference>
<evidence type="ECO:0000256" key="1">
    <source>
        <dbReference type="ARBA" id="ARBA00022490"/>
    </source>
</evidence>
<keyword evidence="1" id="KW-0963">Cytoplasm</keyword>
<dbReference type="PIRSF" id="PIRSF001357">
    <property type="entry name" value="DeoC"/>
    <property type="match status" value="1"/>
</dbReference>
<accession>A0A345SUI1</accession>
<dbReference type="EC" id="4.1.2.4" evidence="3"/>
<dbReference type="GO" id="GO:0009264">
    <property type="term" value="P:deoxyribonucleotide catabolic process"/>
    <property type="evidence" value="ECO:0007669"/>
    <property type="project" value="UniProtKB-UniRule"/>
</dbReference>
<dbReference type="PANTHER" id="PTHR10889:SF1">
    <property type="entry name" value="DEOXYRIBOSE-PHOSPHATE ALDOLASE"/>
    <property type="match status" value="1"/>
</dbReference>
<reference evidence="6" key="1">
    <citation type="submission" date="2018-07" db="EMBL/GenBank/DDBJ databases">
        <title>Streptacidiphilus bronchialis DSM 106435 chromosome.</title>
        <authorList>
            <person name="Batra D."/>
            <person name="Gulvik C.A."/>
        </authorList>
    </citation>
    <scope>NUCLEOTIDE SEQUENCE [LARGE SCALE GENOMIC DNA]</scope>
    <source>
        <strain evidence="6">DSM 106435</strain>
    </source>
</reference>
<gene>
    <name evidence="5" type="primary">deoC</name>
    <name evidence="5" type="ORF">C7M71_007970</name>
</gene>
<dbReference type="InterPro" id="IPR000489">
    <property type="entry name" value="Pterin-binding_dom"/>
</dbReference>
<evidence type="ECO:0000256" key="3">
    <source>
        <dbReference type="NCBIfam" id="TIGR00126"/>
    </source>
</evidence>
<proteinExistence type="predicted"/>
<protein>
    <recommendedName>
        <fullName evidence="3">Deoxyribose-phosphate aldolase</fullName>
        <ecNumber evidence="3">4.1.2.4</ecNumber>
    </recommendedName>
</protein>
<dbReference type="SMART" id="SM01133">
    <property type="entry name" value="DeoC"/>
    <property type="match status" value="1"/>
</dbReference>
<dbReference type="PROSITE" id="PS50972">
    <property type="entry name" value="PTERIN_BINDING"/>
    <property type="match status" value="1"/>
</dbReference>
<evidence type="ECO:0000313" key="5">
    <source>
        <dbReference type="EMBL" id="AXI77386.1"/>
    </source>
</evidence>
<dbReference type="InterPro" id="IPR002915">
    <property type="entry name" value="DeoC/FbaB/LacD_aldolase"/>
</dbReference>
<evidence type="ECO:0000259" key="4">
    <source>
        <dbReference type="PROSITE" id="PS50972"/>
    </source>
</evidence>
<dbReference type="Proteomes" id="UP000249340">
    <property type="component" value="Chromosome"/>
</dbReference>
<evidence type="ECO:0000256" key="2">
    <source>
        <dbReference type="ARBA" id="ARBA00023270"/>
    </source>
</evidence>
<dbReference type="KEGG" id="stri:C7M71_007970"/>
<dbReference type="PANTHER" id="PTHR10889">
    <property type="entry name" value="DEOXYRIBOSE-PHOSPHATE ALDOLASE"/>
    <property type="match status" value="1"/>
</dbReference>